<protein>
    <submittedName>
        <fullName evidence="2">Uncharacterized protein</fullName>
    </submittedName>
</protein>
<gene>
    <name evidence="2" type="ORF">CC80DRAFT_498014</name>
</gene>
<dbReference type="EMBL" id="ML977050">
    <property type="protein sequence ID" value="KAF1948720.1"/>
    <property type="molecule type" value="Genomic_DNA"/>
</dbReference>
<feature type="region of interest" description="Disordered" evidence="1">
    <location>
        <begin position="1"/>
        <end position="90"/>
    </location>
</feature>
<feature type="compositionally biased region" description="Low complexity" evidence="1">
    <location>
        <begin position="14"/>
        <end position="23"/>
    </location>
</feature>
<feature type="region of interest" description="Disordered" evidence="1">
    <location>
        <begin position="111"/>
        <end position="131"/>
    </location>
</feature>
<feature type="compositionally biased region" description="Polar residues" evidence="1">
    <location>
        <begin position="24"/>
        <end position="34"/>
    </location>
</feature>
<reference evidence="2" key="1">
    <citation type="journal article" date="2020" name="Stud. Mycol.">
        <title>101 Dothideomycetes genomes: a test case for predicting lifestyles and emergence of pathogens.</title>
        <authorList>
            <person name="Haridas S."/>
            <person name="Albert R."/>
            <person name="Binder M."/>
            <person name="Bloem J."/>
            <person name="Labutti K."/>
            <person name="Salamov A."/>
            <person name="Andreopoulos B."/>
            <person name="Baker S."/>
            <person name="Barry K."/>
            <person name="Bills G."/>
            <person name="Bluhm B."/>
            <person name="Cannon C."/>
            <person name="Castanera R."/>
            <person name="Culley D."/>
            <person name="Daum C."/>
            <person name="Ezra D."/>
            <person name="Gonzalez J."/>
            <person name="Henrissat B."/>
            <person name="Kuo A."/>
            <person name="Liang C."/>
            <person name="Lipzen A."/>
            <person name="Lutzoni F."/>
            <person name="Magnuson J."/>
            <person name="Mondo S."/>
            <person name="Nolan M."/>
            <person name="Ohm R."/>
            <person name="Pangilinan J."/>
            <person name="Park H.-J."/>
            <person name="Ramirez L."/>
            <person name="Alfaro M."/>
            <person name="Sun H."/>
            <person name="Tritt A."/>
            <person name="Yoshinaga Y."/>
            <person name="Zwiers L.-H."/>
            <person name="Turgeon B."/>
            <person name="Goodwin S."/>
            <person name="Spatafora J."/>
            <person name="Crous P."/>
            <person name="Grigoriev I."/>
        </authorList>
    </citation>
    <scope>NUCLEOTIDE SEQUENCE</scope>
    <source>
        <strain evidence="2">CBS 675.92</strain>
    </source>
</reference>
<evidence type="ECO:0000313" key="3">
    <source>
        <dbReference type="Proteomes" id="UP000800035"/>
    </source>
</evidence>
<accession>A0A6A5T8Z3</accession>
<dbReference type="Proteomes" id="UP000800035">
    <property type="component" value="Unassembled WGS sequence"/>
</dbReference>
<dbReference type="AlphaFoldDB" id="A0A6A5T8Z3"/>
<proteinExistence type="predicted"/>
<evidence type="ECO:0000256" key="1">
    <source>
        <dbReference type="SAM" id="MobiDB-lite"/>
    </source>
</evidence>
<evidence type="ECO:0000313" key="2">
    <source>
        <dbReference type="EMBL" id="KAF1948720.1"/>
    </source>
</evidence>
<feature type="compositionally biased region" description="Polar residues" evidence="1">
    <location>
        <begin position="45"/>
        <end position="60"/>
    </location>
</feature>
<feature type="compositionally biased region" description="Polar residues" evidence="1">
    <location>
        <begin position="69"/>
        <end position="82"/>
    </location>
</feature>
<name>A0A6A5T8Z3_9PLEO</name>
<keyword evidence="3" id="KW-1185">Reference proteome</keyword>
<organism evidence="2 3">
    <name type="scientific">Byssothecium circinans</name>
    <dbReference type="NCBI Taxonomy" id="147558"/>
    <lineage>
        <taxon>Eukaryota</taxon>
        <taxon>Fungi</taxon>
        <taxon>Dikarya</taxon>
        <taxon>Ascomycota</taxon>
        <taxon>Pezizomycotina</taxon>
        <taxon>Dothideomycetes</taxon>
        <taxon>Pleosporomycetidae</taxon>
        <taxon>Pleosporales</taxon>
        <taxon>Massarineae</taxon>
        <taxon>Massarinaceae</taxon>
        <taxon>Byssothecium</taxon>
    </lineage>
</organism>
<sequence>MDYISTENDHYSVSNNRSTTNRSAINDNRTTSSRNSRHNHKDHSYSNTLGYSGRASSGRHNGSIVEHNYATSSRNVSRNGNVDSYGYTPDHSTQTLQGYYNPVNGELCSFVEDGTGQPSGAEDPPSRGTPRKLCEKCRQSGLQSCLRGLVYPMCDNAVVCSTCSAGGKLVCDGAGGCLRTHQQTRRTQAQV</sequence>